<evidence type="ECO:0000313" key="2">
    <source>
        <dbReference type="EMBL" id="KAK7115924.1"/>
    </source>
</evidence>
<dbReference type="PANTHER" id="PTHR33960:SF1">
    <property type="entry name" value="SIMILAR TO KIAA0825 PROTEIN"/>
    <property type="match status" value="1"/>
</dbReference>
<gene>
    <name evidence="2" type="ORF">V1264_001706</name>
</gene>
<reference evidence="2 3" key="1">
    <citation type="submission" date="2024-02" db="EMBL/GenBank/DDBJ databases">
        <title>Chromosome-scale genome assembly of the rough periwinkle Littorina saxatilis.</title>
        <authorList>
            <person name="De Jode A."/>
            <person name="Faria R."/>
            <person name="Formenti G."/>
            <person name="Sims Y."/>
            <person name="Smith T.P."/>
            <person name="Tracey A."/>
            <person name="Wood J.M.D."/>
            <person name="Zagrodzka Z.B."/>
            <person name="Johannesson K."/>
            <person name="Butlin R.K."/>
            <person name="Leder E.H."/>
        </authorList>
    </citation>
    <scope>NUCLEOTIDE SEQUENCE [LARGE SCALE GENOMIC DNA]</scope>
    <source>
        <strain evidence="2">Snail1</strain>
        <tissue evidence="2">Muscle</tissue>
    </source>
</reference>
<comment type="caution">
    <text evidence="2">The sequence shown here is derived from an EMBL/GenBank/DDBJ whole genome shotgun (WGS) entry which is preliminary data.</text>
</comment>
<dbReference type="Proteomes" id="UP001374579">
    <property type="component" value="Unassembled WGS sequence"/>
</dbReference>
<evidence type="ECO:0000256" key="1">
    <source>
        <dbReference type="SAM" id="MobiDB-lite"/>
    </source>
</evidence>
<dbReference type="PANTHER" id="PTHR33960">
    <property type="entry name" value="SIMILAR TO KIAA0825 PROTEIN"/>
    <property type="match status" value="1"/>
</dbReference>
<protein>
    <submittedName>
        <fullName evidence="2">Uncharacterized protein</fullName>
    </submittedName>
</protein>
<name>A0AAN9GPG4_9CAEN</name>
<dbReference type="Pfam" id="PF14906">
    <property type="entry name" value="DUF4495"/>
    <property type="match status" value="1"/>
</dbReference>
<organism evidence="2 3">
    <name type="scientific">Littorina saxatilis</name>
    <dbReference type="NCBI Taxonomy" id="31220"/>
    <lineage>
        <taxon>Eukaryota</taxon>
        <taxon>Metazoa</taxon>
        <taxon>Spiralia</taxon>
        <taxon>Lophotrochozoa</taxon>
        <taxon>Mollusca</taxon>
        <taxon>Gastropoda</taxon>
        <taxon>Caenogastropoda</taxon>
        <taxon>Littorinimorpha</taxon>
        <taxon>Littorinoidea</taxon>
        <taxon>Littorinidae</taxon>
        <taxon>Littorina</taxon>
    </lineage>
</organism>
<accession>A0AAN9GPG4</accession>
<proteinExistence type="predicted"/>
<dbReference type="EMBL" id="JBAMIC010000001">
    <property type="protein sequence ID" value="KAK7115924.1"/>
    <property type="molecule type" value="Genomic_DNA"/>
</dbReference>
<evidence type="ECO:0000313" key="3">
    <source>
        <dbReference type="Proteomes" id="UP001374579"/>
    </source>
</evidence>
<feature type="compositionally biased region" description="Polar residues" evidence="1">
    <location>
        <begin position="472"/>
        <end position="487"/>
    </location>
</feature>
<feature type="region of interest" description="Disordered" evidence="1">
    <location>
        <begin position="1194"/>
        <end position="1224"/>
    </location>
</feature>
<sequence>MATMSTSNSTIQEPLNDRIKRLPPFHAVFEGGGPPCSSALQFYLSDLDNKLEENSKQLDSCLQGLLRFTNDLPGERMFSSPKDGLLHMYNSHMLEKDSCYDPETEEAVIILDALLQRLEKEPGCEEEVLQEVLTLASSEGLLLPLRMSAIEAPDPTIVSSASLHGIMDPSDQIIEQRWNKLASQLKKYLSEQLSQLPLAPPGGRCSNYCLDRRIELVESLRVLCSDENAWNKYKTLRIQQLEDIFANLMPEVEEEGVSHKDFAKKCGLLADSVMAMIDEDFVVLTSGIFRKVTGVFKALHDLYLEKFSDEMSLLIDEIGDEVAKSSQRTFKQSKSEHGLHKNNVTGASGKGKEAGHRNSVGALTHTKEGSSMGSRSHQAQSLDSMFFAGNPGAPDSTSAEPRRRNTFPEECMQSLLSIVLALMRLEDHIDGLLRSVAWDITGLPPKKTRRKPSIRGVLKSAASPDGGRYSPHSLQYQHNSGSFSSSDTQLDMLINNPHEMATAPKVVEHSRQEERFRWEWKLVFKKLSTDLSQGVEGMLLDQMQTALSSELTLWEKKHVLKVVTVDTAVQEGRLDYPKVISQASHQFLEVVDRLLPLARVGCDGCLTPVRISFIDTVCICFKNVHVQLVKMSKDVPSKAPLKQMYVMQATSVMIRNSLMHYENLLSSDDGGKKLFSTLLHLYSELIDTLMKQTVQLHSQAMATSILMDADSTDWANIKDFYEDERCSFTIQMWNFHLRGLRHDLWTTCPPNVAQNIFSSVLQDSLLALMQRYVHVQPSFRRIKQYRYDLTTILLCVMDHLLWVCNSASKLLDPGHGQLPHYSVHNLCSNLMAALAVVASPLDALYRGFRRGFVSYHEGLSDQDRSSQGTNTQWMTFFWSALFQPGNKHYDDMQTTTALYLQLTLLLRQPQPHWGLLIQALLMKEYTLSIILLTRSLMMASSHHSHSESLESSNGDNGDKGSRSAEPVNSARCIVFAMVGILAHAQEFPNALSKCVLPAVERCDEWELFNVKTTSAELKPPLWMEALFGILDPLLEKILEPMLFFLLKERSPDAPRDSSLLSRLHELPCGCPSNTAEKAATWPGHHAVPAKDLVRRCLELLIESTQQNMYSLSRPVCMLFHTLQNACADRNIKTPQSCVGLQILAWGMWLKMKDLEGMQTLVGLPLSQHHRHHLPMLADFYYQLMVFGKDKTLPNGSSAATEEKLRTEEVSDLEPAEAKGNGTPRLASKFHKTHKDWLPQKVDSIANYLLNEMFSEPETDILEGSTSVFADQVALEVAAAVMATPSGLQHLRHIHHLICNNSEWLFQQLDVPPPLPLAVEASTADPKTLRFLLNLTPKPEEKFVPAVEQNRIGAFTFDQEAIANFNIVWMSILTSDLGLSEQAFVNLLLNRHEMQPRAVLDDTEKKLVDALRTAFNL</sequence>
<keyword evidence="3" id="KW-1185">Reference proteome</keyword>
<feature type="region of interest" description="Disordered" evidence="1">
    <location>
        <begin position="944"/>
        <end position="963"/>
    </location>
</feature>
<feature type="region of interest" description="Disordered" evidence="1">
    <location>
        <begin position="326"/>
        <end position="357"/>
    </location>
</feature>
<feature type="region of interest" description="Disordered" evidence="1">
    <location>
        <begin position="448"/>
        <end position="487"/>
    </location>
</feature>
<dbReference type="InterPro" id="IPR027993">
    <property type="entry name" value="DUF4495"/>
</dbReference>